<dbReference type="Gene3D" id="2.60.120.10">
    <property type="entry name" value="Jelly Rolls"/>
    <property type="match status" value="1"/>
</dbReference>
<evidence type="ECO:0000313" key="2">
    <source>
        <dbReference type="Proteomes" id="UP001139089"/>
    </source>
</evidence>
<dbReference type="RefSeq" id="WP_231816094.1">
    <property type="nucleotide sequence ID" value="NZ_JAJOZR010000012.1"/>
</dbReference>
<dbReference type="EMBL" id="JAJOZR010000012">
    <property type="protein sequence ID" value="MCD7110973.1"/>
    <property type="molecule type" value="Genomic_DNA"/>
</dbReference>
<sequence>MAIGDGAFRRVTPRDFVRGFETWVETGAEMRVETWAAMEAETGHPARGLGSLDVPMTDWRLRIESAQSARAVDVAEGAVLWRDAGVGHIVASAGATPRRFIEIERT</sequence>
<name>A0A9X1NXA1_9HYPH</name>
<gene>
    <name evidence="1" type="ORF">LRX75_18215</name>
</gene>
<protein>
    <submittedName>
        <fullName evidence="1">Cupin</fullName>
    </submittedName>
</protein>
<evidence type="ECO:0000313" key="1">
    <source>
        <dbReference type="EMBL" id="MCD7110973.1"/>
    </source>
</evidence>
<dbReference type="Proteomes" id="UP001139089">
    <property type="component" value="Unassembled WGS sequence"/>
</dbReference>
<organism evidence="1 2">
    <name type="scientific">Rhizobium quercicola</name>
    <dbReference type="NCBI Taxonomy" id="2901226"/>
    <lineage>
        <taxon>Bacteria</taxon>
        <taxon>Pseudomonadati</taxon>
        <taxon>Pseudomonadota</taxon>
        <taxon>Alphaproteobacteria</taxon>
        <taxon>Hyphomicrobiales</taxon>
        <taxon>Rhizobiaceae</taxon>
        <taxon>Rhizobium/Agrobacterium group</taxon>
        <taxon>Rhizobium</taxon>
    </lineage>
</organism>
<accession>A0A9X1NXA1</accession>
<proteinExistence type="predicted"/>
<keyword evidence="2" id="KW-1185">Reference proteome</keyword>
<dbReference type="AlphaFoldDB" id="A0A9X1NXA1"/>
<reference evidence="1" key="1">
    <citation type="submission" date="2021-12" db="EMBL/GenBank/DDBJ databases">
        <authorList>
            <person name="Li Y."/>
        </authorList>
    </citation>
    <scope>NUCLEOTIDE SEQUENCE</scope>
    <source>
        <strain evidence="1">DKSPLA3</strain>
    </source>
</reference>
<dbReference type="InterPro" id="IPR014710">
    <property type="entry name" value="RmlC-like_jellyroll"/>
</dbReference>
<comment type="caution">
    <text evidence="1">The sequence shown here is derived from an EMBL/GenBank/DDBJ whole genome shotgun (WGS) entry which is preliminary data.</text>
</comment>